<protein>
    <submittedName>
        <fullName evidence="10">L,D-transpeptidase family protein</fullName>
    </submittedName>
</protein>
<proteinExistence type="inferred from homology"/>
<evidence type="ECO:0000256" key="4">
    <source>
        <dbReference type="ARBA" id="ARBA00022960"/>
    </source>
</evidence>
<keyword evidence="5 7" id="KW-0573">Peptidoglycan synthesis</keyword>
<feature type="region of interest" description="Disordered" evidence="8">
    <location>
        <begin position="31"/>
        <end position="62"/>
    </location>
</feature>
<evidence type="ECO:0000256" key="6">
    <source>
        <dbReference type="ARBA" id="ARBA00023316"/>
    </source>
</evidence>
<dbReference type="Gene3D" id="2.40.440.10">
    <property type="entry name" value="L,D-transpeptidase catalytic domain-like"/>
    <property type="match status" value="1"/>
</dbReference>
<dbReference type="PROSITE" id="PS52029">
    <property type="entry name" value="LD_TPASE"/>
    <property type="match status" value="1"/>
</dbReference>
<dbReference type="Pfam" id="PF03734">
    <property type="entry name" value="YkuD"/>
    <property type="match status" value="1"/>
</dbReference>
<evidence type="ECO:0000313" key="11">
    <source>
        <dbReference type="Proteomes" id="UP001556118"/>
    </source>
</evidence>
<dbReference type="PANTHER" id="PTHR30582:SF2">
    <property type="entry name" value="L,D-TRANSPEPTIDASE YCIB-RELATED"/>
    <property type="match status" value="1"/>
</dbReference>
<dbReference type="InterPro" id="IPR038063">
    <property type="entry name" value="Transpep_catalytic_dom"/>
</dbReference>
<evidence type="ECO:0000256" key="7">
    <source>
        <dbReference type="PROSITE-ProRule" id="PRU01373"/>
    </source>
</evidence>
<dbReference type="SUPFAM" id="SSF141523">
    <property type="entry name" value="L,D-transpeptidase catalytic domain-like"/>
    <property type="match status" value="1"/>
</dbReference>
<reference evidence="10 11" key="1">
    <citation type="submission" date="2024-06" db="EMBL/GenBank/DDBJ databases">
        <title>Novosphingobium rhizovicinus M1R2S20.</title>
        <authorList>
            <person name="Sun J.-Q."/>
        </authorList>
    </citation>
    <scope>NUCLEOTIDE SEQUENCE [LARGE SCALE GENOMIC DNA]</scope>
    <source>
        <strain evidence="10 11">M1R2S20</strain>
    </source>
</reference>
<evidence type="ECO:0000256" key="8">
    <source>
        <dbReference type="SAM" id="MobiDB-lite"/>
    </source>
</evidence>
<evidence type="ECO:0000256" key="2">
    <source>
        <dbReference type="ARBA" id="ARBA00005992"/>
    </source>
</evidence>
<comment type="similarity">
    <text evidence="2">Belongs to the YkuD family.</text>
</comment>
<keyword evidence="4 7" id="KW-0133">Cell shape</keyword>
<feature type="active site" description="Nucleophile" evidence="7">
    <location>
        <position position="182"/>
    </location>
</feature>
<comment type="pathway">
    <text evidence="1 7">Cell wall biogenesis; peptidoglycan biosynthesis.</text>
</comment>
<evidence type="ECO:0000313" key="10">
    <source>
        <dbReference type="EMBL" id="MEW9856128.1"/>
    </source>
</evidence>
<feature type="active site" description="Proton donor/acceptor" evidence="7">
    <location>
        <position position="169"/>
    </location>
</feature>
<dbReference type="Proteomes" id="UP001556118">
    <property type="component" value="Unassembled WGS sequence"/>
</dbReference>
<gene>
    <name evidence="10" type="ORF">ABUH87_13380</name>
</gene>
<dbReference type="InterPro" id="IPR005490">
    <property type="entry name" value="LD_TPept_cat_dom"/>
</dbReference>
<sequence>MNGRTLTTLAAAGLLTIAGVIWLGARSTEAPPPAATAAAATTGTSPDQSRVAQAEPSATPVSPEINTDFVVKRILPIDGPIKYGEWHWNEDGVPPGPVVITVDLDARVLSIFRSGHEIGAAAVLLGTEEKPTPLGVFPITQKRRHHVSNLYDAPMPYMMRLTNDGITLHGSKVEWGYASHGCVGMPEPFAAKVFSAAAVGDRVFITRGKMLSMGDSLVGS</sequence>
<feature type="domain" description="L,D-TPase catalytic" evidence="9">
    <location>
        <begin position="98"/>
        <end position="206"/>
    </location>
</feature>
<dbReference type="PANTHER" id="PTHR30582">
    <property type="entry name" value="L,D-TRANSPEPTIDASE"/>
    <property type="match status" value="1"/>
</dbReference>
<dbReference type="InterPro" id="IPR050979">
    <property type="entry name" value="LD-transpeptidase"/>
</dbReference>
<keyword evidence="3" id="KW-0808">Transferase</keyword>
<evidence type="ECO:0000256" key="3">
    <source>
        <dbReference type="ARBA" id="ARBA00022679"/>
    </source>
</evidence>
<dbReference type="EMBL" id="JBFNXR010000050">
    <property type="protein sequence ID" value="MEW9856128.1"/>
    <property type="molecule type" value="Genomic_DNA"/>
</dbReference>
<keyword evidence="6 7" id="KW-0961">Cell wall biogenesis/degradation</keyword>
<evidence type="ECO:0000256" key="5">
    <source>
        <dbReference type="ARBA" id="ARBA00022984"/>
    </source>
</evidence>
<organism evidence="10 11">
    <name type="scientific">Novosphingobium rhizovicinum</name>
    <dbReference type="NCBI Taxonomy" id="3228928"/>
    <lineage>
        <taxon>Bacteria</taxon>
        <taxon>Pseudomonadati</taxon>
        <taxon>Pseudomonadota</taxon>
        <taxon>Alphaproteobacteria</taxon>
        <taxon>Sphingomonadales</taxon>
        <taxon>Sphingomonadaceae</taxon>
        <taxon>Novosphingobium</taxon>
    </lineage>
</organism>
<dbReference type="RefSeq" id="WP_367774430.1">
    <property type="nucleotide sequence ID" value="NZ_JBFNXR010000050.1"/>
</dbReference>
<comment type="caution">
    <text evidence="10">The sequence shown here is derived from an EMBL/GenBank/DDBJ whole genome shotgun (WGS) entry which is preliminary data.</text>
</comment>
<name>A0ABV3RDE8_9SPHN</name>
<evidence type="ECO:0000259" key="9">
    <source>
        <dbReference type="PROSITE" id="PS52029"/>
    </source>
</evidence>
<dbReference type="CDD" id="cd16913">
    <property type="entry name" value="YkuD_like"/>
    <property type="match status" value="1"/>
</dbReference>
<accession>A0ABV3RDE8</accession>
<keyword evidence="11" id="KW-1185">Reference proteome</keyword>
<evidence type="ECO:0000256" key="1">
    <source>
        <dbReference type="ARBA" id="ARBA00004752"/>
    </source>
</evidence>